<dbReference type="Pfam" id="PF05640">
    <property type="entry name" value="NKAIN"/>
    <property type="match status" value="1"/>
</dbReference>
<feature type="non-terminal residue" evidence="9">
    <location>
        <position position="183"/>
    </location>
</feature>
<keyword evidence="4 8" id="KW-1003">Cell membrane</keyword>
<comment type="subunit">
    <text evidence="3">Interacts with atp1b1 C-terminus.</text>
</comment>
<dbReference type="GO" id="GO:0002028">
    <property type="term" value="P:regulation of sodium ion transport"/>
    <property type="evidence" value="ECO:0007669"/>
    <property type="project" value="UniProtKB-UniRule"/>
</dbReference>
<dbReference type="InterPro" id="IPR008516">
    <property type="entry name" value="Na/K-Atpase_Interacting"/>
</dbReference>
<evidence type="ECO:0000256" key="4">
    <source>
        <dbReference type="ARBA" id="ARBA00022475"/>
    </source>
</evidence>
<comment type="subcellular location">
    <subcellularLocation>
        <location evidence="1 8">Cell membrane</location>
        <topology evidence="1 8">Multi-pass membrane protein</topology>
    </subcellularLocation>
</comment>
<evidence type="ECO:0000256" key="6">
    <source>
        <dbReference type="ARBA" id="ARBA00022989"/>
    </source>
</evidence>
<comment type="caution">
    <text evidence="9">The sequence shown here is derived from an EMBL/GenBank/DDBJ whole genome shotgun (WGS) entry which is preliminary data.</text>
</comment>
<dbReference type="AlphaFoldDB" id="A0A8T2ICT1"/>
<dbReference type="GO" id="GO:0005886">
    <property type="term" value="C:plasma membrane"/>
    <property type="evidence" value="ECO:0007669"/>
    <property type="project" value="UniProtKB-SubCell"/>
</dbReference>
<keyword evidence="5 8" id="KW-0812">Transmembrane</keyword>
<dbReference type="PANTHER" id="PTHR13084:SF5">
    <property type="entry name" value="SODIUM_POTASSIUM-TRANSPORTING ATPASE SUBUNIT BETA-1-INTERACTING PROTEIN 4"/>
    <property type="match status" value="1"/>
</dbReference>
<feature type="non-terminal residue" evidence="9">
    <location>
        <position position="1"/>
    </location>
</feature>
<evidence type="ECO:0000256" key="5">
    <source>
        <dbReference type="ARBA" id="ARBA00022692"/>
    </source>
</evidence>
<feature type="transmembrane region" description="Helical" evidence="8">
    <location>
        <begin position="133"/>
        <end position="153"/>
    </location>
</feature>
<dbReference type="PANTHER" id="PTHR13084">
    <property type="entry name" value="T-CELL LYMPHOMA BREAKPOINT-ASSOCIATED TARGET 1-RELATED"/>
    <property type="match status" value="1"/>
</dbReference>
<comment type="similarity">
    <text evidence="2 8">Belongs to the NKAIN family.</text>
</comment>
<feature type="transmembrane region" description="Helical" evidence="8">
    <location>
        <begin position="44"/>
        <end position="68"/>
    </location>
</feature>
<accession>A0A8T2ICT1</accession>
<feature type="transmembrane region" description="Helical" evidence="8">
    <location>
        <begin position="16"/>
        <end position="37"/>
    </location>
</feature>
<organism evidence="9 10">
    <name type="scientific">Hymenochirus boettgeri</name>
    <name type="common">Congo dwarf clawed frog</name>
    <dbReference type="NCBI Taxonomy" id="247094"/>
    <lineage>
        <taxon>Eukaryota</taxon>
        <taxon>Metazoa</taxon>
        <taxon>Chordata</taxon>
        <taxon>Craniata</taxon>
        <taxon>Vertebrata</taxon>
        <taxon>Euteleostomi</taxon>
        <taxon>Amphibia</taxon>
        <taxon>Batrachia</taxon>
        <taxon>Anura</taxon>
        <taxon>Pipoidea</taxon>
        <taxon>Pipidae</taxon>
        <taxon>Pipinae</taxon>
        <taxon>Hymenochirus</taxon>
    </lineage>
</organism>
<evidence type="ECO:0000256" key="2">
    <source>
        <dbReference type="ARBA" id="ARBA00006364"/>
    </source>
</evidence>
<dbReference type="EMBL" id="JAACNH010001041">
    <property type="protein sequence ID" value="KAG8430389.1"/>
    <property type="molecule type" value="Genomic_DNA"/>
</dbReference>
<evidence type="ECO:0000313" key="10">
    <source>
        <dbReference type="Proteomes" id="UP000812440"/>
    </source>
</evidence>
<evidence type="ECO:0000313" key="9">
    <source>
        <dbReference type="EMBL" id="KAG8430389.1"/>
    </source>
</evidence>
<sequence>LATLERQVFDFLGYQWAPILGNFLHIVLAILGLFGTLQYRPRYVIAFAVWETVWVTWNIFLICLYMDVGDLAKDSDLLTFHLSEHQSWWREHGPGCVRREVPVSGVVGLESHSYVSVVGCAVQYQNIEVMHSALQILLALLGFVYACYVTSAFTEEEDSFDFIGGFDPFPLTMSMTSPTICYS</sequence>
<evidence type="ECO:0000256" key="3">
    <source>
        <dbReference type="ARBA" id="ARBA00011461"/>
    </source>
</evidence>
<evidence type="ECO:0000256" key="7">
    <source>
        <dbReference type="ARBA" id="ARBA00023136"/>
    </source>
</evidence>
<evidence type="ECO:0000256" key="1">
    <source>
        <dbReference type="ARBA" id="ARBA00004651"/>
    </source>
</evidence>
<reference evidence="9" key="1">
    <citation type="thesis" date="2020" institute="ProQuest LLC" country="789 East Eisenhower Parkway, Ann Arbor, MI, USA">
        <title>Comparative Genomics and Chromosome Evolution.</title>
        <authorList>
            <person name="Mudd A.B."/>
        </authorList>
    </citation>
    <scope>NUCLEOTIDE SEQUENCE</scope>
    <source>
        <strain evidence="9">Female2</strain>
        <tissue evidence="9">Blood</tissue>
    </source>
</reference>
<evidence type="ECO:0000256" key="8">
    <source>
        <dbReference type="RuleBase" id="RU368041"/>
    </source>
</evidence>
<keyword evidence="7 8" id="KW-0472">Membrane</keyword>
<gene>
    <name evidence="9" type="ORF">GDO86_017900</name>
</gene>
<protein>
    <recommendedName>
        <fullName evidence="8">Sodium/potassium-transporting ATPase subunit beta-1-interacting protein</fullName>
        <shortName evidence="8">Na(+)/K(+)-transporting ATPase subunit beta-1-interacting protein</shortName>
    </recommendedName>
</protein>
<dbReference type="OrthoDB" id="10050321at2759"/>
<keyword evidence="10" id="KW-1185">Reference proteome</keyword>
<dbReference type="Proteomes" id="UP000812440">
    <property type="component" value="Unassembled WGS sequence"/>
</dbReference>
<proteinExistence type="inferred from homology"/>
<name>A0A8T2ICT1_9PIPI</name>
<keyword evidence="6 8" id="KW-1133">Transmembrane helix</keyword>